<dbReference type="InterPro" id="IPR051257">
    <property type="entry name" value="Diverse_CBS-Domain"/>
</dbReference>
<dbReference type="SUPFAM" id="SSF54631">
    <property type="entry name" value="CBS-domain pair"/>
    <property type="match status" value="1"/>
</dbReference>
<organism evidence="4 5">
    <name type="scientific">Pontivivens marinum</name>
    <dbReference type="NCBI Taxonomy" id="1690039"/>
    <lineage>
        <taxon>Bacteria</taxon>
        <taxon>Pseudomonadati</taxon>
        <taxon>Pseudomonadota</taxon>
        <taxon>Alphaproteobacteria</taxon>
        <taxon>Rhodobacterales</taxon>
        <taxon>Paracoccaceae</taxon>
        <taxon>Pontivivens</taxon>
    </lineage>
</organism>
<dbReference type="Pfam" id="PF00571">
    <property type="entry name" value="CBS"/>
    <property type="match status" value="2"/>
</dbReference>
<evidence type="ECO:0000256" key="1">
    <source>
        <dbReference type="ARBA" id="ARBA00023122"/>
    </source>
</evidence>
<dbReference type="Proteomes" id="UP000220034">
    <property type="component" value="Unassembled WGS sequence"/>
</dbReference>
<dbReference type="AlphaFoldDB" id="A0A2C9CTF7"/>
<dbReference type="PANTHER" id="PTHR43080">
    <property type="entry name" value="CBS DOMAIN-CONTAINING PROTEIN CBSX3, MITOCHONDRIAL"/>
    <property type="match status" value="1"/>
</dbReference>
<protein>
    <submittedName>
        <fullName evidence="4">CBS domain-containing protein</fullName>
    </submittedName>
</protein>
<evidence type="ECO:0000313" key="4">
    <source>
        <dbReference type="EMBL" id="SOH94435.1"/>
    </source>
</evidence>
<keyword evidence="5" id="KW-1185">Reference proteome</keyword>
<dbReference type="CDD" id="cd04623">
    <property type="entry name" value="CBS_pair_bac_euk"/>
    <property type="match status" value="1"/>
</dbReference>
<sequence>MLVQHILASKPVGVQTVSADASVSDATQMLSKLKIGALIVSDDGGATIRGILSERDIVREVGARGAKALSDTVMDIMTAKVQSCIPADEAVEVLARMTRGRFRHMPVQGAGGEVLGVISIGDVVKARLGEVENENSALADMIRGY</sequence>
<dbReference type="Gene3D" id="3.10.580.10">
    <property type="entry name" value="CBS-domain"/>
    <property type="match status" value="1"/>
</dbReference>
<evidence type="ECO:0000256" key="2">
    <source>
        <dbReference type="PROSITE-ProRule" id="PRU00703"/>
    </source>
</evidence>
<feature type="domain" description="CBS" evidence="3">
    <location>
        <begin position="8"/>
        <end position="69"/>
    </location>
</feature>
<dbReference type="SMART" id="SM00116">
    <property type="entry name" value="CBS"/>
    <property type="match status" value="2"/>
</dbReference>
<gene>
    <name evidence="4" type="ORF">SAMN06273572_104134</name>
</gene>
<dbReference type="InterPro" id="IPR044725">
    <property type="entry name" value="CBSX3_CBS_dom"/>
</dbReference>
<dbReference type="InterPro" id="IPR046342">
    <property type="entry name" value="CBS_dom_sf"/>
</dbReference>
<evidence type="ECO:0000313" key="5">
    <source>
        <dbReference type="Proteomes" id="UP000220034"/>
    </source>
</evidence>
<dbReference type="OrthoDB" id="9807125at2"/>
<reference evidence="5" key="1">
    <citation type="submission" date="2017-09" db="EMBL/GenBank/DDBJ databases">
        <authorList>
            <person name="Varghese N."/>
            <person name="Submissions S."/>
        </authorList>
    </citation>
    <scope>NUCLEOTIDE SEQUENCE [LARGE SCALE GENOMIC DNA]</scope>
    <source>
        <strain evidence="5">C7</strain>
    </source>
</reference>
<keyword evidence="1 2" id="KW-0129">CBS domain</keyword>
<dbReference type="InterPro" id="IPR000644">
    <property type="entry name" value="CBS_dom"/>
</dbReference>
<dbReference type="RefSeq" id="WP_097930048.1">
    <property type="nucleotide sequence ID" value="NZ_OCTN01000004.1"/>
</dbReference>
<feature type="domain" description="CBS" evidence="3">
    <location>
        <begin position="77"/>
        <end position="134"/>
    </location>
</feature>
<evidence type="ECO:0000259" key="3">
    <source>
        <dbReference type="PROSITE" id="PS51371"/>
    </source>
</evidence>
<dbReference type="PANTHER" id="PTHR43080:SF2">
    <property type="entry name" value="CBS DOMAIN-CONTAINING PROTEIN"/>
    <property type="match status" value="1"/>
</dbReference>
<dbReference type="PROSITE" id="PS51371">
    <property type="entry name" value="CBS"/>
    <property type="match status" value="2"/>
</dbReference>
<accession>A0A2C9CTF7</accession>
<proteinExistence type="predicted"/>
<dbReference type="EMBL" id="OCTN01000004">
    <property type="protein sequence ID" value="SOH94435.1"/>
    <property type="molecule type" value="Genomic_DNA"/>
</dbReference>
<name>A0A2C9CTF7_9RHOB</name>